<dbReference type="SUPFAM" id="SSF144284">
    <property type="entry name" value="Sec2 N-terminal region"/>
    <property type="match status" value="1"/>
</dbReference>
<feature type="compositionally biased region" description="Low complexity" evidence="3">
    <location>
        <begin position="657"/>
        <end position="666"/>
    </location>
</feature>
<dbReference type="Pfam" id="PF06428">
    <property type="entry name" value="Sec2p"/>
    <property type="match status" value="1"/>
</dbReference>
<dbReference type="GO" id="GO:0005085">
    <property type="term" value="F:guanyl-nucleotide exchange factor activity"/>
    <property type="evidence" value="ECO:0007669"/>
    <property type="project" value="InterPro"/>
</dbReference>
<evidence type="ECO:0000256" key="2">
    <source>
        <dbReference type="SAM" id="Coils"/>
    </source>
</evidence>
<organism evidence="5 6">
    <name type="scientific">Malassezia globosa (strain ATCC MYA-4612 / CBS 7966)</name>
    <name type="common">Dandruff-associated fungus</name>
    <dbReference type="NCBI Taxonomy" id="425265"/>
    <lineage>
        <taxon>Eukaryota</taxon>
        <taxon>Fungi</taxon>
        <taxon>Dikarya</taxon>
        <taxon>Basidiomycota</taxon>
        <taxon>Ustilaginomycotina</taxon>
        <taxon>Malasseziomycetes</taxon>
        <taxon>Malasseziales</taxon>
        <taxon>Malasseziaceae</taxon>
        <taxon>Malassezia</taxon>
    </lineage>
</organism>
<gene>
    <name evidence="5" type="ORF">MGL_0345</name>
</gene>
<feature type="coiled-coil region" evidence="2">
    <location>
        <begin position="169"/>
        <end position="196"/>
    </location>
</feature>
<dbReference type="GO" id="GO:0006887">
    <property type="term" value="P:exocytosis"/>
    <property type="evidence" value="ECO:0007669"/>
    <property type="project" value="TreeGrafter"/>
</dbReference>
<dbReference type="STRING" id="425265.A8PT02"/>
<feature type="compositionally biased region" description="Polar residues" evidence="3">
    <location>
        <begin position="790"/>
        <end position="799"/>
    </location>
</feature>
<sequence length="921" mass="100451">MARGNKDKSASKGAADKSKISEAQGTEKDSRAAKSSETTSELEPAVPEANETKDAGVNAVAQNDGQSLPNDQKRTPEKSIVSSNGEKGLDAGKPALDTTASTASGIAQLSSKESEARKTVETISDTAKENSGKTEPTEETIVDSHTAAQVDALASMSPEEREAELRSQVTSLNTKLVSAINRMSDLEDELSVTQNTLAVKSSRLDELSKERDQYISALDTGLLVEKSHVTSEMQRMMERVVDETAQRGKAENDRTRIEAELEELSASLFNEANKMVAVERLQRTRVEERSRELEATLHDTERIMADHQDMLKSLQSEIEVLRRQPITPTFLSQAPSELAKPTLHIFVNVPPYQEFLAFLAYLRSLQMQLEPYFMMSRNGVDWTTAPPSSPAPFMGSVMASSSTNSLSATRHRDYPHLPMSAEQLVHVSSQTSLPFIRRMLEEDTDPCLRLAQAPGLNWLARRQASAAVLDGDVMIEPIFAGGIVPDERAIRDEYGALPPVPCAICSTPLLNVTPVMDGTSSSSTSDANPSRSNSISWSNSSGRRGFPSLFQTLRRSHTERSWTPPIEPEGKDKEQSDSSSRGSASWHADSLPIPTHYFRLSDQATNRYLLCAHNCLYRLRAICAVWAFVRTLERSIVLEGKYEPDMVGQIPADRSRASSSSASRSSCVVNAPNEASHSETQPLAQPTARRGVPAEVPPDMDPDDYETHQNMDGAKEASEAGEASEAKKKDDSEASKLLESSDTVNATGIRPSKKVEEVSETSKDERGTPESHAPPASEAGTMTAPEPIMDTNSNGTDVQPSEDRIDPDNAVSSDSKPKPRNESQVSDKSGESNGSGKGERSKPDDGELKPPPPPKILSRTTSSASPAPIFPTATLSRVSFQADPDRSGLSWEDSLWMEVLRYKELLWKVRVGVDLESLDIV</sequence>
<dbReference type="InParanoid" id="A8PT02"/>
<dbReference type="InterPro" id="IPR040351">
    <property type="entry name" value="RAB3IL/RAB3IP/Sec2"/>
</dbReference>
<feature type="domain" description="GDP/GTP exchange factor Sec2 N-terminal" evidence="4">
    <location>
        <begin position="184"/>
        <end position="318"/>
    </location>
</feature>
<evidence type="ECO:0000256" key="3">
    <source>
        <dbReference type="SAM" id="MobiDB-lite"/>
    </source>
</evidence>
<evidence type="ECO:0000313" key="6">
    <source>
        <dbReference type="Proteomes" id="UP000008837"/>
    </source>
</evidence>
<feature type="compositionally biased region" description="Basic and acidic residues" evidence="3">
    <location>
        <begin position="112"/>
        <end position="136"/>
    </location>
</feature>
<dbReference type="AlphaFoldDB" id="A8PT02"/>
<evidence type="ECO:0000313" key="5">
    <source>
        <dbReference type="EMBL" id="EDP45356.1"/>
    </source>
</evidence>
<dbReference type="CDD" id="cd21044">
    <property type="entry name" value="Rab11BD_RAB3IP_like"/>
    <property type="match status" value="1"/>
</dbReference>
<dbReference type="OMA" id="DTERIMQ"/>
<dbReference type="KEGG" id="mgl:MGL_0345"/>
<name>A8PT02_MALGO</name>
<dbReference type="OrthoDB" id="1748564at2759"/>
<feature type="compositionally biased region" description="Basic and acidic residues" evidence="3">
    <location>
        <begin position="753"/>
        <end position="769"/>
    </location>
</feature>
<dbReference type="GeneID" id="5856876"/>
<feature type="compositionally biased region" description="Basic and acidic residues" evidence="3">
    <location>
        <begin position="705"/>
        <end position="736"/>
    </location>
</feature>
<protein>
    <recommendedName>
        <fullName evidence="4">GDP/GTP exchange factor Sec2 N-terminal domain-containing protein</fullName>
    </recommendedName>
</protein>
<proteinExistence type="predicted"/>
<reference evidence="5 6" key="1">
    <citation type="journal article" date="2007" name="Proc. Natl. Acad. Sci. U.S.A.">
        <title>Dandruff-associated Malassezia genomes reveal convergent and divergent virulence traits shared with plant and human fungal pathogens.</title>
        <authorList>
            <person name="Xu J."/>
            <person name="Saunders C.W."/>
            <person name="Hu P."/>
            <person name="Grant R.A."/>
            <person name="Boekhout T."/>
            <person name="Kuramae E.E."/>
            <person name="Kronstad J.W."/>
            <person name="Deangelis Y.M."/>
            <person name="Reeder N.L."/>
            <person name="Johnstone K.R."/>
            <person name="Leland M."/>
            <person name="Fieno A.M."/>
            <person name="Begley W.M."/>
            <person name="Sun Y."/>
            <person name="Lacey M.P."/>
            <person name="Chaudhary T."/>
            <person name="Keough T."/>
            <person name="Chu L."/>
            <person name="Sears R."/>
            <person name="Yuan B."/>
            <person name="Dawson T.L.Jr."/>
        </authorList>
    </citation>
    <scope>NUCLEOTIDE SEQUENCE [LARGE SCALE GENOMIC DNA]</scope>
    <source>
        <strain evidence="6">ATCC MYA-4612 / CBS 7966</strain>
    </source>
</reference>
<dbReference type="Gene3D" id="6.10.140.910">
    <property type="match status" value="1"/>
</dbReference>
<keyword evidence="1 2" id="KW-0175">Coiled coil</keyword>
<feature type="region of interest" description="Disordered" evidence="3">
    <location>
        <begin position="555"/>
        <end position="587"/>
    </location>
</feature>
<feature type="compositionally biased region" description="Polar residues" evidence="3">
    <location>
        <begin position="60"/>
        <end position="70"/>
    </location>
</feature>
<dbReference type="VEuPathDB" id="FungiDB:MGL_0345"/>
<feature type="region of interest" description="Disordered" evidence="3">
    <location>
        <begin position="1"/>
        <end position="141"/>
    </location>
</feature>
<dbReference type="Proteomes" id="UP000008837">
    <property type="component" value="Unassembled WGS sequence"/>
</dbReference>
<feature type="compositionally biased region" description="Basic and acidic residues" evidence="3">
    <location>
        <begin position="837"/>
        <end position="848"/>
    </location>
</feature>
<dbReference type="InterPro" id="IPR009449">
    <property type="entry name" value="Sec2_N"/>
</dbReference>
<feature type="coiled-coil region" evidence="2">
    <location>
        <begin position="247"/>
        <end position="324"/>
    </location>
</feature>
<feature type="compositionally biased region" description="Basic and acidic residues" evidence="3">
    <location>
        <begin position="1"/>
        <end position="34"/>
    </location>
</feature>
<accession>A8PT02</accession>
<dbReference type="GO" id="GO:0051286">
    <property type="term" value="C:cell tip"/>
    <property type="evidence" value="ECO:0007669"/>
    <property type="project" value="TreeGrafter"/>
</dbReference>
<comment type="caution">
    <text evidence="5">The sequence shown here is derived from an EMBL/GenBank/DDBJ whole genome shotgun (WGS) entry which is preliminary data.</text>
</comment>
<dbReference type="GO" id="GO:0070319">
    <property type="term" value="C:Golgi to plasma membrane transport vesicle"/>
    <property type="evidence" value="ECO:0007669"/>
    <property type="project" value="TreeGrafter"/>
</dbReference>
<dbReference type="RefSeq" id="XP_001732570.1">
    <property type="nucleotide sequence ID" value="XM_001732518.1"/>
</dbReference>
<dbReference type="EMBL" id="AAYY01000001">
    <property type="protein sequence ID" value="EDP45356.1"/>
    <property type="molecule type" value="Genomic_DNA"/>
</dbReference>
<evidence type="ECO:0000259" key="4">
    <source>
        <dbReference type="Pfam" id="PF06428"/>
    </source>
</evidence>
<feature type="compositionally biased region" description="Low complexity" evidence="3">
    <location>
        <begin position="520"/>
        <end position="543"/>
    </location>
</feature>
<feature type="compositionally biased region" description="Polar residues" evidence="3">
    <location>
        <begin position="673"/>
        <end position="684"/>
    </location>
</feature>
<feature type="region of interest" description="Disordered" evidence="3">
    <location>
        <begin position="652"/>
        <end position="870"/>
    </location>
</feature>
<feature type="region of interest" description="Disordered" evidence="3">
    <location>
        <begin position="516"/>
        <end position="543"/>
    </location>
</feature>
<keyword evidence="6" id="KW-1185">Reference proteome</keyword>
<dbReference type="PANTHER" id="PTHR14430">
    <property type="entry name" value="RABIN3-RELATED"/>
    <property type="match status" value="1"/>
</dbReference>
<evidence type="ECO:0000256" key="1">
    <source>
        <dbReference type="ARBA" id="ARBA00023054"/>
    </source>
</evidence>
<feature type="compositionally biased region" description="Polar residues" evidence="3">
    <location>
        <begin position="98"/>
        <end position="111"/>
    </location>
</feature>
<dbReference type="PANTHER" id="PTHR14430:SF0">
    <property type="entry name" value="SEC2P DOMAIN-CONTAINING PROTEIN"/>
    <property type="match status" value="1"/>
</dbReference>